<dbReference type="EMBL" id="MU006702">
    <property type="protein sequence ID" value="KAF2633094.1"/>
    <property type="molecule type" value="Genomic_DNA"/>
</dbReference>
<comment type="caution">
    <text evidence="1">The sequence shown here is derived from an EMBL/GenBank/DDBJ whole genome shotgun (WGS) entry which is preliminary data.</text>
</comment>
<protein>
    <submittedName>
        <fullName evidence="1">GroES-like protein</fullName>
    </submittedName>
</protein>
<evidence type="ECO:0000313" key="2">
    <source>
        <dbReference type="Proteomes" id="UP000799754"/>
    </source>
</evidence>
<evidence type="ECO:0000313" key="1">
    <source>
        <dbReference type="EMBL" id="KAF2633094.1"/>
    </source>
</evidence>
<dbReference type="Proteomes" id="UP000799754">
    <property type="component" value="Unassembled WGS sequence"/>
</dbReference>
<reference evidence="1" key="1">
    <citation type="journal article" date="2020" name="Stud. Mycol.">
        <title>101 Dothideomycetes genomes: a test case for predicting lifestyles and emergence of pathogens.</title>
        <authorList>
            <person name="Haridas S."/>
            <person name="Albert R."/>
            <person name="Binder M."/>
            <person name="Bloem J."/>
            <person name="Labutti K."/>
            <person name="Salamov A."/>
            <person name="Andreopoulos B."/>
            <person name="Baker S."/>
            <person name="Barry K."/>
            <person name="Bills G."/>
            <person name="Bluhm B."/>
            <person name="Cannon C."/>
            <person name="Castanera R."/>
            <person name="Culley D."/>
            <person name="Daum C."/>
            <person name="Ezra D."/>
            <person name="Gonzalez J."/>
            <person name="Henrissat B."/>
            <person name="Kuo A."/>
            <person name="Liang C."/>
            <person name="Lipzen A."/>
            <person name="Lutzoni F."/>
            <person name="Magnuson J."/>
            <person name="Mondo S."/>
            <person name="Nolan M."/>
            <person name="Ohm R."/>
            <person name="Pangilinan J."/>
            <person name="Park H.-J."/>
            <person name="Ramirez L."/>
            <person name="Alfaro M."/>
            <person name="Sun H."/>
            <person name="Tritt A."/>
            <person name="Yoshinaga Y."/>
            <person name="Zwiers L.-H."/>
            <person name="Turgeon B."/>
            <person name="Goodwin S."/>
            <person name="Spatafora J."/>
            <person name="Crous P."/>
            <person name="Grigoriev I."/>
        </authorList>
    </citation>
    <scope>NUCLEOTIDE SEQUENCE</scope>
    <source>
        <strain evidence="1">CBS 525.71</strain>
    </source>
</reference>
<organism evidence="1 2">
    <name type="scientific">Macroventuria anomochaeta</name>
    <dbReference type="NCBI Taxonomy" id="301207"/>
    <lineage>
        <taxon>Eukaryota</taxon>
        <taxon>Fungi</taxon>
        <taxon>Dikarya</taxon>
        <taxon>Ascomycota</taxon>
        <taxon>Pezizomycotina</taxon>
        <taxon>Dothideomycetes</taxon>
        <taxon>Pleosporomycetidae</taxon>
        <taxon>Pleosporales</taxon>
        <taxon>Pleosporineae</taxon>
        <taxon>Didymellaceae</taxon>
        <taxon>Macroventuria</taxon>
    </lineage>
</organism>
<sequence>MHAARHYGKENTSIEDDVAEAKRGAGQVRVAPAYVGICGTDLYEYLGGSTSAPTKPHPCTHDTIPITLGHELSGVITELGSDMAGFTVGQQYVVQPTIACGTCHACLAGIENVCCNGGFIGLSGGGDGLSESVVVAEKAIIPLPSNIPLGVGALVEPLSVAWHAVFAVPLTTDSVALIPGGGPMGLAVVHCLRTKDVRKIIMSEVSSSRQRFTRVRRTSRPGPENPRHRQGQQRAEWCRWAQCHVRLRGCAGEY</sequence>
<gene>
    <name evidence="1" type="ORF">BU25DRAFT_406350</name>
</gene>
<keyword evidence="2" id="KW-1185">Reference proteome</keyword>
<name>A0ACB6SGD7_9PLEO</name>
<proteinExistence type="predicted"/>
<accession>A0ACB6SGD7</accession>